<dbReference type="AlphaFoldDB" id="A0A127V7K1"/>
<proteinExistence type="predicted"/>
<dbReference type="InterPro" id="IPR046136">
    <property type="entry name" value="DUF6138"/>
</dbReference>
<dbReference type="EMBL" id="CP014504">
    <property type="protein sequence ID" value="AMP97362.1"/>
    <property type="molecule type" value="Genomic_DNA"/>
</dbReference>
<dbReference type="Pfam" id="PF19635">
    <property type="entry name" value="DUF6138"/>
    <property type="match status" value="1"/>
</dbReference>
<accession>A0A127V7K1</accession>
<keyword evidence="2" id="KW-1185">Reference proteome</keyword>
<name>A0A127V7K1_9SPHI</name>
<gene>
    <name evidence="1" type="ORF">AY601_0401</name>
</gene>
<sequence length="397" mass="45603">MSADKYNRLIMENKRDYLIFEDVSSDSSLNELFDACVASILEGKAQVSNTREEPEYPSYECFLVNGREILVDAPLEYYLFKLDNSGFVYEKARDFSDTMRKLCGLQWHVDRILSDWVDKNVCDPFLEQTIDNDGYDHYKLKPGKSIGQLQEDYLRFACYIGVCFVKFGGSEGQYTANNIFKMAKAIGSDLPLKLKKQGSGDLPLEIAQYKDSIVSCDANDVFATIKITLKEEKEEAYLLVLNFLCRLLAFGFPGSYTITFKSPEKNWLPIKGLQKKGVHQLFANAARWPALYGKIEDYARLAMKEFEWYNDFEAEHCAMPGSFAVFTLGLMDEKYQTLICDYLNICDEEHQSIQGEFVLAYIEKYGFTEKGLELYDLCEKNIQQLPKKLSVQHAKLN</sequence>
<protein>
    <submittedName>
        <fullName evidence="1">Uncharacterized protein</fullName>
    </submittedName>
</protein>
<evidence type="ECO:0000313" key="2">
    <source>
        <dbReference type="Proteomes" id="UP000071561"/>
    </source>
</evidence>
<reference evidence="1 2" key="1">
    <citation type="submission" date="2016-03" db="EMBL/GenBank/DDBJ databases">
        <title>Complete genome sequence of Pedobacter cryoconitis PAMC 27485.</title>
        <authorList>
            <person name="Lee J."/>
            <person name="Kim O.-S."/>
        </authorList>
    </citation>
    <scope>NUCLEOTIDE SEQUENCE [LARGE SCALE GENOMIC DNA]</scope>
    <source>
        <strain evidence="1 2">PAMC 27485</strain>
    </source>
</reference>
<dbReference type="PATRIC" id="fig|188932.3.peg.409"/>
<dbReference type="KEGG" id="pcm:AY601_0401"/>
<organism evidence="1 2">
    <name type="scientific">Pedobacter cryoconitis</name>
    <dbReference type="NCBI Taxonomy" id="188932"/>
    <lineage>
        <taxon>Bacteria</taxon>
        <taxon>Pseudomonadati</taxon>
        <taxon>Bacteroidota</taxon>
        <taxon>Sphingobacteriia</taxon>
        <taxon>Sphingobacteriales</taxon>
        <taxon>Sphingobacteriaceae</taxon>
        <taxon>Pedobacter</taxon>
    </lineage>
</organism>
<evidence type="ECO:0000313" key="1">
    <source>
        <dbReference type="EMBL" id="AMP97362.1"/>
    </source>
</evidence>
<dbReference type="Proteomes" id="UP000071561">
    <property type="component" value="Chromosome"/>
</dbReference>